<feature type="compositionally biased region" description="Basic residues" evidence="5">
    <location>
        <begin position="653"/>
        <end position="664"/>
    </location>
</feature>
<keyword evidence="1" id="KW-0479">Metal-binding</keyword>
<gene>
    <name evidence="7" type="ORF">LSCM1_04132</name>
</gene>
<keyword evidence="8" id="KW-1185">Reference proteome</keyword>
<dbReference type="InterPro" id="IPR013083">
    <property type="entry name" value="Znf_RING/FYVE/PHD"/>
</dbReference>
<proteinExistence type="predicted"/>
<dbReference type="SMART" id="SM00064">
    <property type="entry name" value="FYVE"/>
    <property type="match status" value="1"/>
</dbReference>
<dbReference type="Gene3D" id="3.30.40.10">
    <property type="entry name" value="Zinc/RING finger domain, C3HC4 (zinc finger)"/>
    <property type="match status" value="1"/>
</dbReference>
<sequence>MLHPRFWRADNSTAQCTECAVTFSRFRCRRHHCRHCGGVFCDACTKARLWLRPIPLASSSYHMKKSSPRGAPAAMAGEPPLGEPTTAVRPSPSPVGADSTLSDMSENDTPRSTANSCSSAGDGAEASSFTLLSSATTFSAAQQLHRPKQRSQGCLATQAQPSQGVVCTAHQDGAPVRAREGKEGGHVNCERSRCGKTAMAVGSHHCGSHSEGLTASSVEAVDPARPPASASRPRNEDNAPAEISSRHSVSAKRVAATSAAPQIPQSPLSGQGRSPEAKHGHYSHQVPSSSFSAPQDNSCSSAVAGDVSPQACPASGALACFEQVTSPRRRHGSTASVGGRANECASFMSDSSASQRRLSDRHSDPLQIEQGVMAGSGGALDSSSEACKGRRGAFADPPAGSAHVSGAKSGGSVNDILKDDAYRRESYKISVDTAQRVTWYLCRVCRRCHDHLVRSILDTDKTPLDAGLHGSSKTPLWRYVRLYRADEPPINDDGTGDSFEQRGSGAPPQAAHLIVETSTRALPLWSSMWARLRGSVSLPASRSPSATASPVIAAAATSSPSSLSPLQTRELCQAHGAASRRVNERTSLTAAATQASTGLSGSECMSPVSLEPPRGDDSMLSLFAGSDAASSKMASTQLQSPRPQPQQQPSSSKRARRIATPPRRRLISIDGCPSTLRQAVALARRRRRIAVILIDERDVAGADDGAEAQQQQQRSAQCECPSARPSAHVGAETAPRTSWVAEQLGGTRCTGRVSPITADTGTELPAPQHTAGELASAQPQKNAADDKTAPAAATQKSGQRPKLSILVDDVTLSDTDGLSSAFVSGGGADSAALRGLGPAAWLLPQLPRQAAAPASPATATRVGSPALSPSLTHERTSLWNSVSSSVGAVAWVAAPATSRPISCVPDGSQTTSVAFPAHNSGAATALHAEGRPPALAAALDSGACVLRALFCQIGAAVHFSTLPATTAYTAATPIAAASAAAAGSGGSGFPLTVSTTGTSGLFADPTCCGSAQNAAVPLWGTGPESYAAHRQALVRGMMLRHQLGLGAAPLEVTSPLATALINSTFTVPLDQSDAAHWCGTASQRGAPGGLGSGSGGYMNMACRRFCGCSATASHERVTAPVTTYFQVRPPATATAAAPTAATAGVIILPVPTQVEVVGIPIDTSSATGAAASTTSAAAAPGAVSMGSTGLKSPHFRSGGASCGAAVTPGLVAGDAAGSASRPFTMAEFLPQLAKLSTNLDGYVIVILRRQSSRGGGGNDRTSPGGGATATHPRPNGDSSLHLSTTQMGSDNGISGPQRRQPDGSARQSLDADRSTSAACVSFSLREDDKCCAPRSTQPRDTTQRHRRRHRVTELFGGPHMRMFYQQLQSCGVAQPAISVVEVTDDVEVSVPKPSPVSLATGKSPLEEGGLCRDELSALAVPHVRARGATGGEDGVAEVSSGVTKTSPQNSALSASGMSTVSSVDSALLPRPSSVSTSTVTPSPQTTERTPHAPSMHGESIERLQLPASVCGAFGQTAKLATSSAVPMSPTSPLEHAMASLRHVARQLGVTMCSMAYASETTAAMARGAASATPVAASTGLKTSSTGGSGGSDVALLSRAVESLVATLVYRDINVMLSQ</sequence>
<dbReference type="InterPro" id="IPR011011">
    <property type="entry name" value="Znf_FYVE_PHD"/>
</dbReference>
<dbReference type="GO" id="GO:0008270">
    <property type="term" value="F:zinc ion binding"/>
    <property type="evidence" value="ECO:0007669"/>
    <property type="project" value="UniProtKB-KW"/>
</dbReference>
<dbReference type="SUPFAM" id="SSF57903">
    <property type="entry name" value="FYVE/PHD zinc finger"/>
    <property type="match status" value="1"/>
</dbReference>
<organism evidence="7 8">
    <name type="scientific">Leishmania martiniquensis</name>
    <dbReference type="NCBI Taxonomy" id="1580590"/>
    <lineage>
        <taxon>Eukaryota</taxon>
        <taxon>Discoba</taxon>
        <taxon>Euglenozoa</taxon>
        <taxon>Kinetoplastea</taxon>
        <taxon>Metakinetoplastina</taxon>
        <taxon>Trypanosomatida</taxon>
        <taxon>Trypanosomatidae</taxon>
        <taxon>Leishmaniinae</taxon>
        <taxon>Leishmania</taxon>
    </lineage>
</organism>
<dbReference type="Pfam" id="PF01363">
    <property type="entry name" value="FYVE"/>
    <property type="match status" value="1"/>
</dbReference>
<dbReference type="OrthoDB" id="267758at2759"/>
<dbReference type="KEGG" id="lmat:92514166"/>
<reference evidence="7 8" key="1">
    <citation type="submission" date="2021-03" db="EMBL/GenBank/DDBJ databases">
        <title>Leishmania (Mundinia) martiniquensis Genome sequencing and assembly.</title>
        <authorList>
            <person name="Almutairi H."/>
            <person name="Gatherer D."/>
        </authorList>
    </citation>
    <scope>NUCLEOTIDE SEQUENCE [LARGE SCALE GENOMIC DNA]</scope>
    <source>
        <strain evidence="7">LSCM1</strain>
    </source>
</reference>
<accession>A0A836G714</accession>
<feature type="region of interest" description="Disordered" evidence="5">
    <location>
        <begin position="201"/>
        <end position="303"/>
    </location>
</feature>
<feature type="domain" description="FYVE-type" evidence="6">
    <location>
        <begin position="10"/>
        <end position="45"/>
    </location>
</feature>
<feature type="compositionally biased region" description="Polar residues" evidence="5">
    <location>
        <begin position="259"/>
        <end position="272"/>
    </location>
</feature>
<feature type="region of interest" description="Disordered" evidence="5">
    <location>
        <begin position="1251"/>
        <end position="1312"/>
    </location>
</feature>
<dbReference type="GeneID" id="92514166"/>
<feature type="compositionally biased region" description="Low complexity" evidence="5">
    <location>
        <begin position="637"/>
        <end position="652"/>
    </location>
</feature>
<evidence type="ECO:0000256" key="3">
    <source>
        <dbReference type="ARBA" id="ARBA00022833"/>
    </source>
</evidence>
<evidence type="ECO:0000313" key="7">
    <source>
        <dbReference type="EMBL" id="KAG5476427.1"/>
    </source>
</evidence>
<feature type="compositionally biased region" description="Polar residues" evidence="5">
    <location>
        <begin position="285"/>
        <end position="301"/>
    </location>
</feature>
<feature type="region of interest" description="Disordered" evidence="5">
    <location>
        <begin position="574"/>
        <end position="664"/>
    </location>
</feature>
<feature type="region of interest" description="Disordered" evidence="5">
    <location>
        <begin position="388"/>
        <end position="409"/>
    </location>
</feature>
<evidence type="ECO:0000256" key="1">
    <source>
        <dbReference type="ARBA" id="ARBA00022723"/>
    </source>
</evidence>
<keyword evidence="3" id="KW-0862">Zinc</keyword>
<feature type="compositionally biased region" description="Low complexity" evidence="5">
    <location>
        <begin position="1471"/>
        <end position="1486"/>
    </location>
</feature>
<feature type="region of interest" description="Disordered" evidence="5">
    <location>
        <begin position="61"/>
        <end position="120"/>
    </location>
</feature>
<name>A0A836G714_9TRYP</name>
<keyword evidence="2 4" id="KW-0863">Zinc-finger</keyword>
<feature type="compositionally biased region" description="Polar residues" evidence="5">
    <location>
        <begin position="1276"/>
        <end position="1294"/>
    </location>
</feature>
<feature type="region of interest" description="Disordered" evidence="5">
    <location>
        <begin position="1427"/>
        <end position="1498"/>
    </location>
</feature>
<dbReference type="PROSITE" id="PS50178">
    <property type="entry name" value="ZF_FYVE"/>
    <property type="match status" value="1"/>
</dbReference>
<dbReference type="InterPro" id="IPR017455">
    <property type="entry name" value="Znf_FYVE-rel"/>
</dbReference>
<dbReference type="Proteomes" id="UP000673552">
    <property type="component" value="Chromosome 26"/>
</dbReference>
<dbReference type="EMBL" id="JAFEUZ010000026">
    <property type="protein sequence ID" value="KAG5476427.1"/>
    <property type="molecule type" value="Genomic_DNA"/>
</dbReference>
<feature type="region of interest" description="Disordered" evidence="5">
    <location>
        <begin position="750"/>
        <end position="800"/>
    </location>
</feature>
<feature type="compositionally biased region" description="Gly residues" evidence="5">
    <location>
        <begin position="1253"/>
        <end position="1267"/>
    </location>
</feature>
<evidence type="ECO:0000256" key="5">
    <source>
        <dbReference type="SAM" id="MobiDB-lite"/>
    </source>
</evidence>
<evidence type="ECO:0000256" key="2">
    <source>
        <dbReference type="ARBA" id="ARBA00022771"/>
    </source>
</evidence>
<feature type="compositionally biased region" description="Polar residues" evidence="5">
    <location>
        <begin position="110"/>
        <end position="119"/>
    </location>
</feature>
<comment type="caution">
    <text evidence="7">The sequence shown here is derived from an EMBL/GenBank/DDBJ whole genome shotgun (WGS) entry which is preliminary data.</text>
</comment>
<feature type="compositionally biased region" description="Low complexity" evidence="5">
    <location>
        <begin position="586"/>
        <end position="602"/>
    </location>
</feature>
<feature type="compositionally biased region" description="Polar residues" evidence="5">
    <location>
        <begin position="1440"/>
        <end position="1464"/>
    </location>
</feature>
<evidence type="ECO:0000313" key="8">
    <source>
        <dbReference type="Proteomes" id="UP000673552"/>
    </source>
</evidence>
<dbReference type="RefSeq" id="XP_067177885.1">
    <property type="nucleotide sequence ID" value="XM_067321654.1"/>
</dbReference>
<evidence type="ECO:0000256" key="4">
    <source>
        <dbReference type="PROSITE-ProRule" id="PRU00091"/>
    </source>
</evidence>
<dbReference type="InterPro" id="IPR000306">
    <property type="entry name" value="Znf_FYVE"/>
</dbReference>
<evidence type="ECO:0000259" key="6">
    <source>
        <dbReference type="PROSITE" id="PS50178"/>
    </source>
</evidence>
<protein>
    <recommendedName>
        <fullName evidence="6">FYVE-type domain-containing protein</fullName>
    </recommendedName>
</protein>